<evidence type="ECO:0000313" key="2">
    <source>
        <dbReference type="EMBL" id="CAI5767637.1"/>
    </source>
</evidence>
<dbReference type="EMBL" id="OX395127">
    <property type="protein sequence ID" value="CAI5767637.1"/>
    <property type="molecule type" value="Genomic_DNA"/>
</dbReference>
<name>A0AA35JYQ4_9SAUR</name>
<protein>
    <submittedName>
        <fullName evidence="2">Uncharacterized protein</fullName>
    </submittedName>
</protein>
<organism evidence="2 3">
    <name type="scientific">Podarcis lilfordi</name>
    <name type="common">Lilford's wall lizard</name>
    <dbReference type="NCBI Taxonomy" id="74358"/>
    <lineage>
        <taxon>Eukaryota</taxon>
        <taxon>Metazoa</taxon>
        <taxon>Chordata</taxon>
        <taxon>Craniata</taxon>
        <taxon>Vertebrata</taxon>
        <taxon>Euteleostomi</taxon>
        <taxon>Lepidosauria</taxon>
        <taxon>Squamata</taxon>
        <taxon>Bifurcata</taxon>
        <taxon>Unidentata</taxon>
        <taxon>Episquamata</taxon>
        <taxon>Laterata</taxon>
        <taxon>Lacertibaenia</taxon>
        <taxon>Lacertidae</taxon>
        <taxon>Podarcis</taxon>
    </lineage>
</organism>
<feature type="region of interest" description="Disordered" evidence="1">
    <location>
        <begin position="1"/>
        <end position="32"/>
    </location>
</feature>
<evidence type="ECO:0000313" key="3">
    <source>
        <dbReference type="Proteomes" id="UP001178461"/>
    </source>
</evidence>
<reference evidence="2" key="1">
    <citation type="submission" date="2022-12" db="EMBL/GenBank/DDBJ databases">
        <authorList>
            <person name="Alioto T."/>
            <person name="Alioto T."/>
            <person name="Gomez Garrido J."/>
        </authorList>
    </citation>
    <scope>NUCLEOTIDE SEQUENCE</scope>
</reference>
<dbReference type="Proteomes" id="UP001178461">
    <property type="component" value="Chromosome 2"/>
</dbReference>
<dbReference type="AlphaFoldDB" id="A0AA35JYQ4"/>
<sequence>MPFQPHFVPKSRQRGAGSEQPQEMAPLEATGLLPSVAQRGSALPTASVTTHPGCAMRMSVTPGFRRCQGHARTREDPPKRKCTGWLEKVGAANKHQNKTAPQTPLTPRQNRMALPQIPKGGKVFEKPGQKLPGLPARFSHAKAAPLGTPDMAPWTGPSQSETSFHALFKPVVSFLHSVPFSAAGTPSSCSFFQDHLGEKALAAEGEQRPRTLLLQGKAKQKASRSRGSPRHFRSKWQGVKLPPVPSITNLNFSRNFTFSFFELPPHQGPQYWVQRQQLIRLLMKQLQ</sequence>
<evidence type="ECO:0000256" key="1">
    <source>
        <dbReference type="SAM" id="MobiDB-lite"/>
    </source>
</evidence>
<keyword evidence="3" id="KW-1185">Reference proteome</keyword>
<gene>
    <name evidence="2" type="ORF">PODLI_1B031164</name>
</gene>
<proteinExistence type="predicted"/>
<accession>A0AA35JYQ4</accession>